<dbReference type="EMBL" id="BPQI01000003">
    <property type="protein sequence ID" value="GJD54198.1"/>
    <property type="molecule type" value="Genomic_DNA"/>
</dbReference>
<dbReference type="FunFam" id="2.40.10.10:FF:000001">
    <property type="entry name" value="Periplasmic serine protease DegS"/>
    <property type="match status" value="1"/>
</dbReference>
<comment type="similarity">
    <text evidence="1">Belongs to the peptidase S1C family.</text>
</comment>
<dbReference type="Pfam" id="PF13180">
    <property type="entry name" value="PDZ_2"/>
    <property type="match status" value="1"/>
</dbReference>
<reference evidence="7" key="2">
    <citation type="journal article" date="2021" name="Front. Microbiol.">
        <title>Comprehensive Comparative Genomics and Phenotyping of Methylobacterium Species.</title>
        <authorList>
            <person name="Alessa O."/>
            <person name="Ogura Y."/>
            <person name="Fujitani Y."/>
            <person name="Takami H."/>
            <person name="Hayashi T."/>
            <person name="Sahin N."/>
            <person name="Tani A."/>
        </authorList>
    </citation>
    <scope>NUCLEOTIDE SEQUENCE</scope>
    <source>
        <strain evidence="7">DSM 22415</strain>
    </source>
</reference>
<dbReference type="GO" id="GO:0006508">
    <property type="term" value="P:proteolysis"/>
    <property type="evidence" value="ECO:0007669"/>
    <property type="project" value="UniProtKB-KW"/>
</dbReference>
<dbReference type="InterPro" id="IPR036034">
    <property type="entry name" value="PDZ_sf"/>
</dbReference>
<keyword evidence="5" id="KW-1133">Transmembrane helix</keyword>
<keyword evidence="5" id="KW-0472">Membrane</keyword>
<dbReference type="GO" id="GO:0004252">
    <property type="term" value="F:serine-type endopeptidase activity"/>
    <property type="evidence" value="ECO:0007669"/>
    <property type="project" value="InterPro"/>
</dbReference>
<dbReference type="EMBL" id="CABFVH010000054">
    <property type="protein sequence ID" value="VUF15410.1"/>
    <property type="molecule type" value="Genomic_DNA"/>
</dbReference>
<keyword evidence="2 8" id="KW-0645">Protease</keyword>
<evidence type="ECO:0000256" key="3">
    <source>
        <dbReference type="ARBA" id="ARBA00022801"/>
    </source>
</evidence>
<dbReference type="SMART" id="SM00228">
    <property type="entry name" value="PDZ"/>
    <property type="match status" value="1"/>
</dbReference>
<dbReference type="InterPro" id="IPR009003">
    <property type="entry name" value="Peptidase_S1_PA"/>
</dbReference>
<dbReference type="Gene3D" id="2.30.42.10">
    <property type="match status" value="1"/>
</dbReference>
<dbReference type="AlphaFoldDB" id="A0A564G6E1"/>
<organism evidence="8 9">
    <name type="scientific">Methylobacterium dankookense</name>
    <dbReference type="NCBI Taxonomy" id="560405"/>
    <lineage>
        <taxon>Bacteria</taxon>
        <taxon>Pseudomonadati</taxon>
        <taxon>Pseudomonadota</taxon>
        <taxon>Alphaproteobacteria</taxon>
        <taxon>Hyphomicrobiales</taxon>
        <taxon>Methylobacteriaceae</taxon>
        <taxon>Methylobacterium</taxon>
    </lineage>
</organism>
<dbReference type="Gene3D" id="2.40.10.10">
    <property type="entry name" value="Trypsin-like serine proteases"/>
    <property type="match status" value="2"/>
</dbReference>
<dbReference type="SUPFAM" id="SSF50494">
    <property type="entry name" value="Trypsin-like serine proteases"/>
    <property type="match status" value="1"/>
</dbReference>
<gene>
    <name evidence="8" type="primary">degP_2</name>
    <name evidence="7" type="ORF">IFDJLNFL_0066</name>
    <name evidence="8" type="ORF">MTDSW087_05150</name>
</gene>
<keyword evidence="4" id="KW-0720">Serine protease</keyword>
<feature type="domain" description="PDZ" evidence="6">
    <location>
        <begin position="282"/>
        <end position="376"/>
    </location>
</feature>
<evidence type="ECO:0000313" key="7">
    <source>
        <dbReference type="EMBL" id="GJD54198.1"/>
    </source>
</evidence>
<keyword evidence="3 8" id="KW-0378">Hydrolase</keyword>
<dbReference type="PROSITE" id="PS50106">
    <property type="entry name" value="PDZ"/>
    <property type="match status" value="1"/>
</dbReference>
<evidence type="ECO:0000313" key="8">
    <source>
        <dbReference type="EMBL" id="VUF15410.1"/>
    </source>
</evidence>
<dbReference type="InterPro" id="IPR043504">
    <property type="entry name" value="Peptidase_S1_PA_chymotrypsin"/>
</dbReference>
<dbReference type="Proteomes" id="UP000401717">
    <property type="component" value="Unassembled WGS sequence"/>
</dbReference>
<evidence type="ECO:0000313" key="9">
    <source>
        <dbReference type="Proteomes" id="UP000401717"/>
    </source>
</evidence>
<dbReference type="PANTHER" id="PTHR43343">
    <property type="entry name" value="PEPTIDASE S12"/>
    <property type="match status" value="1"/>
</dbReference>
<name>A0A564G6E1_9HYPH</name>
<dbReference type="InterPro" id="IPR051201">
    <property type="entry name" value="Chloro_Bact_Ser_Proteases"/>
</dbReference>
<evidence type="ECO:0000256" key="4">
    <source>
        <dbReference type="ARBA" id="ARBA00022825"/>
    </source>
</evidence>
<dbReference type="InterPro" id="IPR001940">
    <property type="entry name" value="Peptidase_S1C"/>
</dbReference>
<accession>A0A564G6E1</accession>
<keyword evidence="5" id="KW-0812">Transmembrane</keyword>
<dbReference type="EC" id="3.4.21.107" evidence="8"/>
<dbReference type="PANTHER" id="PTHR43343:SF3">
    <property type="entry name" value="PROTEASE DO-LIKE 8, CHLOROPLASTIC"/>
    <property type="match status" value="1"/>
</dbReference>
<reference evidence="7" key="3">
    <citation type="submission" date="2021-08" db="EMBL/GenBank/DDBJ databases">
        <authorList>
            <person name="Tani A."/>
            <person name="Ola A."/>
            <person name="Ogura Y."/>
            <person name="Katsura K."/>
            <person name="Hayashi T."/>
        </authorList>
    </citation>
    <scope>NUCLEOTIDE SEQUENCE</scope>
    <source>
        <strain evidence="7">DSM 22415</strain>
    </source>
</reference>
<dbReference type="SUPFAM" id="SSF50156">
    <property type="entry name" value="PDZ domain-like"/>
    <property type="match status" value="1"/>
</dbReference>
<feature type="transmembrane region" description="Helical" evidence="5">
    <location>
        <begin position="21"/>
        <end position="44"/>
    </location>
</feature>
<evidence type="ECO:0000256" key="1">
    <source>
        <dbReference type="ARBA" id="ARBA00010541"/>
    </source>
</evidence>
<evidence type="ECO:0000256" key="2">
    <source>
        <dbReference type="ARBA" id="ARBA00022670"/>
    </source>
</evidence>
<dbReference type="InterPro" id="IPR001478">
    <property type="entry name" value="PDZ"/>
</dbReference>
<protein>
    <submittedName>
        <fullName evidence="8">Periplasmic serine endoprotease DegP</fullName>
        <ecNumber evidence="8">3.4.21.107</ecNumber>
    </submittedName>
</protein>
<dbReference type="Proteomes" id="UP001055303">
    <property type="component" value="Unassembled WGS sequence"/>
</dbReference>
<dbReference type="PRINTS" id="PR00834">
    <property type="entry name" value="PROTEASES2C"/>
</dbReference>
<evidence type="ECO:0000259" key="6">
    <source>
        <dbReference type="PROSITE" id="PS50106"/>
    </source>
</evidence>
<evidence type="ECO:0000256" key="5">
    <source>
        <dbReference type="SAM" id="Phobius"/>
    </source>
</evidence>
<sequence>MLSFHRDQGVRTAVPDRFVRVALAAVVVLLALFVAQPYLTALLFSAETPRAVTARGDLAPAETSTVALFERASPSVVHVFAQGAARGQALMSLDDADEQQQGQGGNAQTGTGFVWDAAGHIVTNNHVVQAAAQSGGTIAVRLSSGEVVPARLVGTSPAYDLAVLRLGRVSRMPPPLAIGTSADLKVGQSTFAIGNPFGLDHTLTTGVISALQRRLPTGEGRELSGVIQTDAAINPGNSGGPLLDSAGRLIGVNTAIFSPSGASAGIGFAVPVDVVNRVVPDLIRIGRVRNPGIGIIAGQEATAARLGIDGVVVLRVLRGSPAAGAGLRGVDPSTGEVGDVIVGVGQKPVHRLADLTAALEAAGVGQSVDLTVERDGRTRNVRVTTADVAENRQ</sequence>
<proteinExistence type="inferred from homology"/>
<reference evidence="8 9" key="1">
    <citation type="submission" date="2019-06" db="EMBL/GenBank/DDBJ databases">
        <authorList>
            <person name="Rodrigo-Torres L."/>
            <person name="Arahal R. D."/>
            <person name="Lucena T."/>
        </authorList>
    </citation>
    <scope>NUCLEOTIDE SEQUENCE [LARGE SCALE GENOMIC DNA]</scope>
    <source>
        <strain evidence="8 9">SW08-7</strain>
    </source>
</reference>
<dbReference type="Pfam" id="PF13365">
    <property type="entry name" value="Trypsin_2"/>
    <property type="match status" value="1"/>
</dbReference>
<keyword evidence="10" id="KW-1185">Reference proteome</keyword>
<evidence type="ECO:0000313" key="10">
    <source>
        <dbReference type="Proteomes" id="UP001055303"/>
    </source>
</evidence>